<evidence type="ECO:0000313" key="1">
    <source>
        <dbReference type="EMBL" id="GJM61850.1"/>
    </source>
</evidence>
<gene>
    <name evidence="1" type="ORF">PEDI_24020</name>
</gene>
<organism evidence="1 2">
    <name type="scientific">Persicobacter diffluens</name>
    <dbReference type="NCBI Taxonomy" id="981"/>
    <lineage>
        <taxon>Bacteria</taxon>
        <taxon>Pseudomonadati</taxon>
        <taxon>Bacteroidota</taxon>
        <taxon>Cytophagia</taxon>
        <taxon>Cytophagales</taxon>
        <taxon>Persicobacteraceae</taxon>
        <taxon>Persicobacter</taxon>
    </lineage>
</organism>
<proteinExistence type="predicted"/>
<reference evidence="1 2" key="1">
    <citation type="submission" date="2021-12" db="EMBL/GenBank/DDBJ databases">
        <title>Genome sequencing of bacteria with rrn-lacking chromosome and rrn-plasmid.</title>
        <authorList>
            <person name="Anda M."/>
            <person name="Iwasaki W."/>
        </authorList>
    </citation>
    <scope>NUCLEOTIDE SEQUENCE [LARGE SCALE GENOMIC DNA]</scope>
    <source>
        <strain evidence="1 2">NBRC 15940</strain>
    </source>
</reference>
<name>A0AAN4W0V6_9BACT</name>
<keyword evidence="2" id="KW-1185">Reference proteome</keyword>
<dbReference type="Proteomes" id="UP001310022">
    <property type="component" value="Unassembled WGS sequence"/>
</dbReference>
<dbReference type="AlphaFoldDB" id="A0AAN4W0V6"/>
<dbReference type="EMBL" id="BQKE01000001">
    <property type="protein sequence ID" value="GJM61850.1"/>
    <property type="molecule type" value="Genomic_DNA"/>
</dbReference>
<dbReference type="RefSeq" id="WP_338237293.1">
    <property type="nucleotide sequence ID" value="NZ_BQKE01000001.1"/>
</dbReference>
<comment type="caution">
    <text evidence="1">The sequence shown here is derived from an EMBL/GenBank/DDBJ whole genome shotgun (WGS) entry which is preliminary data.</text>
</comment>
<sequence length="221" mass="25113">MMQIFFYLLWVVRIFDTNPSLDTLEKQWTLADDEAVAIELKFAEHIELISSKSKQLKVVVEMEFDTDFSYEEVYQLAGESEDGQLYIQSVYDFEKLKREELVVNNTTVSSQVHFKTLYKIYVPAGHSLSLKTISGNVEVRAVPNAMNIKTVSGYIDVDWSENWGGAFRFSTIEGEIYTDFDFRKKQGSGVGLKLAQEYKGGGKLIQLKAVSGDIYLRKAGV</sequence>
<evidence type="ECO:0000313" key="2">
    <source>
        <dbReference type="Proteomes" id="UP001310022"/>
    </source>
</evidence>
<accession>A0AAN4W0V6</accession>
<evidence type="ECO:0008006" key="3">
    <source>
        <dbReference type="Google" id="ProtNLM"/>
    </source>
</evidence>
<protein>
    <recommendedName>
        <fullName evidence="3">Adhesin domain-containing protein</fullName>
    </recommendedName>
</protein>